<keyword evidence="3" id="KW-1185">Reference proteome</keyword>
<dbReference type="Proteomes" id="UP000281028">
    <property type="component" value="Unassembled WGS sequence"/>
</dbReference>
<proteinExistence type="inferred from homology"/>
<dbReference type="InterPro" id="IPR034686">
    <property type="entry name" value="Terpene_cyclase-like_2"/>
</dbReference>
<dbReference type="InterPro" id="IPR008949">
    <property type="entry name" value="Isoprenoid_synthase_dom_sf"/>
</dbReference>
<sequence length="325" mass="37391">MTTIQFPRIQYPFPSRINIHVADAQEHICSWVRDYNLLTTEKALTRFEKSRFAWLVSRAFPDASLHELCLISDFNAWLFILDDQCDEAETGKKSAYLRSLMASLTDILHNNKVVTPAYGAPLAAALSSIWERMRAISKPSWRLRFIRDIEDYFNACIWEAENREAHIIPSVADYIKMRTHTGAVYADVTAVDIIEKIYLPEDLLQNAILQRMVLACSNVVCWANDLFSCNKESRQGDVHNLVLILRHEHQCSLQEAINEAARMHNEEVAIFLVLEKLLPLTGTEKDYELLRYVSVLRSWMIGNYDWSMQDTGRYGVVAVKETVSV</sequence>
<comment type="similarity">
    <text evidence="1">Belongs to the terpene synthase family.</text>
</comment>
<keyword evidence="1" id="KW-0479">Metal-binding</keyword>
<dbReference type="OrthoDB" id="2989600at2"/>
<dbReference type="EC" id="4.2.3.-" evidence="1"/>
<keyword evidence="1" id="KW-0456">Lyase</keyword>
<evidence type="ECO:0000256" key="1">
    <source>
        <dbReference type="RuleBase" id="RU366034"/>
    </source>
</evidence>
<dbReference type="SUPFAM" id="SSF48576">
    <property type="entry name" value="Terpenoid synthases"/>
    <property type="match status" value="1"/>
</dbReference>
<accession>A0A3S1AWF4</accession>
<protein>
    <recommendedName>
        <fullName evidence="1">Terpene synthase</fullName>
        <ecNumber evidence="1">4.2.3.-</ecNumber>
    </recommendedName>
</protein>
<reference evidence="2" key="1">
    <citation type="submission" date="2020-05" db="EMBL/GenBank/DDBJ databases">
        <title>Chitinophaga laudate sp. nov., isolated from a tropical peat swamp.</title>
        <authorList>
            <person name="Goh C.B.S."/>
            <person name="Lee M.S."/>
            <person name="Parimannan S."/>
            <person name="Pasbakhsh P."/>
            <person name="Yule C.M."/>
            <person name="Rajandas H."/>
            <person name="Loke S."/>
            <person name="Croft L."/>
            <person name="Tan J.B.L."/>
        </authorList>
    </citation>
    <scope>NUCLEOTIDE SEQUENCE</scope>
    <source>
        <strain evidence="2">Mgbs1</strain>
    </source>
</reference>
<dbReference type="Gene3D" id="1.10.600.10">
    <property type="entry name" value="Farnesyl Diphosphate Synthase"/>
    <property type="match status" value="1"/>
</dbReference>
<dbReference type="EMBL" id="RIAR02000001">
    <property type="protein sequence ID" value="NSL85474.1"/>
    <property type="molecule type" value="Genomic_DNA"/>
</dbReference>
<evidence type="ECO:0000313" key="2">
    <source>
        <dbReference type="EMBL" id="NSL85474.1"/>
    </source>
</evidence>
<dbReference type="SFLD" id="SFLDS00005">
    <property type="entry name" value="Isoprenoid_Synthase_Type_I"/>
    <property type="match status" value="1"/>
</dbReference>
<comment type="cofactor">
    <cofactor evidence="1">
        <name>Mg(2+)</name>
        <dbReference type="ChEBI" id="CHEBI:18420"/>
    </cofactor>
</comment>
<gene>
    <name evidence="2" type="ORF">ECE50_001435</name>
</gene>
<dbReference type="GO" id="GO:0046872">
    <property type="term" value="F:metal ion binding"/>
    <property type="evidence" value="ECO:0007669"/>
    <property type="project" value="UniProtKB-KW"/>
</dbReference>
<dbReference type="SFLD" id="SFLDG01020">
    <property type="entry name" value="Terpene_Cyclase_Like_2"/>
    <property type="match status" value="1"/>
</dbReference>
<dbReference type="GO" id="GO:0010333">
    <property type="term" value="F:terpene synthase activity"/>
    <property type="evidence" value="ECO:0007669"/>
    <property type="project" value="InterPro"/>
</dbReference>
<comment type="caution">
    <text evidence="2">The sequence shown here is derived from an EMBL/GenBank/DDBJ whole genome shotgun (WGS) entry which is preliminary data.</text>
</comment>
<keyword evidence="1" id="KW-0460">Magnesium</keyword>
<evidence type="ECO:0000313" key="3">
    <source>
        <dbReference type="Proteomes" id="UP000281028"/>
    </source>
</evidence>
<dbReference type="PANTHER" id="PTHR35201">
    <property type="entry name" value="TERPENE SYNTHASE"/>
    <property type="match status" value="1"/>
</dbReference>
<dbReference type="AlphaFoldDB" id="A0A3S1AWF4"/>
<name>A0A3S1AWF4_9BACT</name>
<organism evidence="2 3">
    <name type="scientific">Chitinophaga solisilvae</name>
    <dbReference type="NCBI Taxonomy" id="1233460"/>
    <lineage>
        <taxon>Bacteria</taxon>
        <taxon>Pseudomonadati</taxon>
        <taxon>Bacteroidota</taxon>
        <taxon>Chitinophagia</taxon>
        <taxon>Chitinophagales</taxon>
        <taxon>Chitinophagaceae</taxon>
        <taxon>Chitinophaga</taxon>
    </lineage>
</organism>
<dbReference type="PANTHER" id="PTHR35201:SF4">
    <property type="entry name" value="BETA-PINACENE SYNTHASE-RELATED"/>
    <property type="match status" value="1"/>
</dbReference>
<dbReference type="Pfam" id="PF19086">
    <property type="entry name" value="Terpene_syn_C_2"/>
    <property type="match status" value="1"/>
</dbReference>